<evidence type="ECO:0000313" key="10">
    <source>
        <dbReference type="Proteomes" id="UP000290365"/>
    </source>
</evidence>
<dbReference type="InterPro" id="IPR013500">
    <property type="entry name" value="TopoI_cat_euk"/>
</dbReference>
<evidence type="ECO:0000256" key="3">
    <source>
        <dbReference type="ARBA" id="ARBA00012891"/>
    </source>
</evidence>
<sequence length="372" mass="41777">MTASLKHHTQPVSEASQTCATADASEVAQEAGLLYVSDTAMPGITRKRVGKHFTYKDTHGRPIHDPTELKRIKSLGIPPAWTDVWICPYPQGHLQATGRDAKKRKQYRYHPHWRQVRDTTKYDSLIAFGETLPIIRKRISQDLALRGLPQAKVLATIVRLLDTTLIRVGNEEYARENASYGLTTLRNRHVDIDGSQVIFHFRGKSGKEHVIDVKDKQLARIVKRCQDLPGHVLFEYRDEDEQLRTVDSSDVNDYLRSISGQDFSAKDFRTWGGSIIAAHALKDLGGFENQTQAKKQIAEAIKTAASDLGNTPAICRKCYVHPAIIEGYLDGSLLPFLNERAKKVISKAPDELHDDEAIVLAFLKQAIHNEKA</sequence>
<organism evidence="9 10">
    <name type="scientific">Ktedonosporobacter rubrisoli</name>
    <dbReference type="NCBI Taxonomy" id="2509675"/>
    <lineage>
        <taxon>Bacteria</taxon>
        <taxon>Bacillati</taxon>
        <taxon>Chloroflexota</taxon>
        <taxon>Ktedonobacteria</taxon>
        <taxon>Ktedonobacterales</taxon>
        <taxon>Ktedonosporobacteraceae</taxon>
        <taxon>Ktedonosporobacter</taxon>
    </lineage>
</organism>
<dbReference type="PROSITE" id="PS52038">
    <property type="entry name" value="TOPO_IB_2"/>
    <property type="match status" value="1"/>
</dbReference>
<dbReference type="SUPFAM" id="SSF56349">
    <property type="entry name" value="DNA breaking-rejoining enzymes"/>
    <property type="match status" value="1"/>
</dbReference>
<dbReference type="EMBL" id="CP035758">
    <property type="protein sequence ID" value="QBD76584.1"/>
    <property type="molecule type" value="Genomic_DNA"/>
</dbReference>
<evidence type="ECO:0000256" key="4">
    <source>
        <dbReference type="ARBA" id="ARBA00023029"/>
    </source>
</evidence>
<dbReference type="InterPro" id="IPR011010">
    <property type="entry name" value="DNA_brk_join_enz"/>
</dbReference>
<dbReference type="Gene3D" id="1.10.132.120">
    <property type="match status" value="1"/>
</dbReference>
<keyword evidence="6 9" id="KW-0413">Isomerase</keyword>
<protein>
    <recommendedName>
        <fullName evidence="3">DNA topoisomerase</fullName>
        <ecNumber evidence="3">5.6.2.1</ecNumber>
    </recommendedName>
</protein>
<dbReference type="AlphaFoldDB" id="A0A4P6JMW1"/>
<evidence type="ECO:0000256" key="6">
    <source>
        <dbReference type="ARBA" id="ARBA00023235"/>
    </source>
</evidence>
<keyword evidence="4" id="KW-0799">Topoisomerase</keyword>
<dbReference type="InterPro" id="IPR049331">
    <property type="entry name" value="Top1B_N_bact"/>
</dbReference>
<dbReference type="Pfam" id="PF01028">
    <property type="entry name" value="Topoisom_I"/>
    <property type="match status" value="1"/>
</dbReference>
<evidence type="ECO:0000259" key="7">
    <source>
        <dbReference type="Pfam" id="PF01028"/>
    </source>
</evidence>
<dbReference type="Gene3D" id="3.30.66.10">
    <property type="entry name" value="DNA topoisomerase I domain"/>
    <property type="match status" value="1"/>
</dbReference>
<dbReference type="Pfam" id="PF21338">
    <property type="entry name" value="Top1B_N_bact"/>
    <property type="match status" value="1"/>
</dbReference>
<keyword evidence="10" id="KW-1185">Reference proteome</keyword>
<dbReference type="RefSeq" id="WP_129887504.1">
    <property type="nucleotide sequence ID" value="NZ_CP035758.1"/>
</dbReference>
<evidence type="ECO:0000313" key="9">
    <source>
        <dbReference type="EMBL" id="QBD76584.1"/>
    </source>
</evidence>
<evidence type="ECO:0000256" key="1">
    <source>
        <dbReference type="ARBA" id="ARBA00000213"/>
    </source>
</evidence>
<gene>
    <name evidence="9" type="ORF">EPA93_11450</name>
</gene>
<dbReference type="GO" id="GO:0003917">
    <property type="term" value="F:DNA topoisomerase type I (single strand cut, ATP-independent) activity"/>
    <property type="evidence" value="ECO:0007669"/>
    <property type="project" value="UniProtKB-EC"/>
</dbReference>
<accession>A0A4P6JMW1</accession>
<dbReference type="GO" id="GO:0006265">
    <property type="term" value="P:DNA topological change"/>
    <property type="evidence" value="ECO:0007669"/>
    <property type="project" value="InterPro"/>
</dbReference>
<dbReference type="GO" id="GO:0003677">
    <property type="term" value="F:DNA binding"/>
    <property type="evidence" value="ECO:0007669"/>
    <property type="project" value="UniProtKB-KW"/>
</dbReference>
<evidence type="ECO:0000256" key="2">
    <source>
        <dbReference type="ARBA" id="ARBA00006645"/>
    </source>
</evidence>
<evidence type="ECO:0000259" key="8">
    <source>
        <dbReference type="Pfam" id="PF21338"/>
    </source>
</evidence>
<dbReference type="KEGG" id="kbs:EPA93_11450"/>
<dbReference type="EC" id="5.6.2.1" evidence="3"/>
<feature type="domain" description="DNA topoisomerase IB N-terminal" evidence="8">
    <location>
        <begin position="52"/>
        <end position="100"/>
    </location>
</feature>
<dbReference type="Gene3D" id="3.90.15.10">
    <property type="entry name" value="Topoisomerase I, Chain A, domain 3"/>
    <property type="match status" value="1"/>
</dbReference>
<dbReference type="OrthoDB" id="9778962at2"/>
<keyword evidence="5" id="KW-0238">DNA-binding</keyword>
<evidence type="ECO:0000256" key="5">
    <source>
        <dbReference type="ARBA" id="ARBA00023125"/>
    </source>
</evidence>
<feature type="domain" description="DNA topoisomerase I catalytic core eukaryotic-type" evidence="7">
    <location>
        <begin position="112"/>
        <end position="323"/>
    </location>
</feature>
<dbReference type="InterPro" id="IPR035447">
    <property type="entry name" value="DNA_topo_I_N_sf"/>
</dbReference>
<comment type="similarity">
    <text evidence="2">Belongs to the type IB topoisomerase family.</text>
</comment>
<comment type="catalytic activity">
    <reaction evidence="1">
        <text>ATP-independent breakage of single-stranded DNA, followed by passage and rejoining.</text>
        <dbReference type="EC" id="5.6.2.1"/>
    </reaction>
</comment>
<reference evidence="9 10" key="1">
    <citation type="submission" date="2019-01" db="EMBL/GenBank/DDBJ databases">
        <title>Ktedonosporobacter rubrisoli SCAWS-G2.</title>
        <authorList>
            <person name="Huang Y."/>
            <person name="Yan B."/>
        </authorList>
    </citation>
    <scope>NUCLEOTIDE SEQUENCE [LARGE SCALE GENOMIC DNA]</scope>
    <source>
        <strain evidence="9 10">SCAWS-G2</strain>
    </source>
</reference>
<name>A0A4P6JMW1_KTERU</name>
<dbReference type="CDD" id="cd00659">
    <property type="entry name" value="Topo_IB_C"/>
    <property type="match status" value="1"/>
</dbReference>
<dbReference type="InterPro" id="IPR001631">
    <property type="entry name" value="TopoI"/>
</dbReference>
<dbReference type="PRINTS" id="PR00416">
    <property type="entry name" value="EUTPISMRASEI"/>
</dbReference>
<dbReference type="SUPFAM" id="SSF55869">
    <property type="entry name" value="DNA topoisomerase I domain"/>
    <property type="match status" value="1"/>
</dbReference>
<dbReference type="InterPro" id="IPR014711">
    <property type="entry name" value="TopoI_cat_a-hlx-sub_euk"/>
</dbReference>
<proteinExistence type="inferred from homology"/>
<dbReference type="Proteomes" id="UP000290365">
    <property type="component" value="Chromosome"/>
</dbReference>